<dbReference type="RefSeq" id="WP_182165240.1">
    <property type="nucleotide sequence ID" value="NZ_JACFXV010000053.1"/>
</dbReference>
<dbReference type="Gene3D" id="3.20.20.60">
    <property type="entry name" value="Phosphoenolpyruvate-binding domains"/>
    <property type="match status" value="1"/>
</dbReference>
<dbReference type="EMBL" id="JACFXV010000053">
    <property type="protein sequence ID" value="MBA5777684.1"/>
    <property type="molecule type" value="Genomic_DNA"/>
</dbReference>
<dbReference type="AlphaFoldDB" id="A0A839AFG6"/>
<keyword evidence="6" id="KW-1185">Reference proteome</keyword>
<sequence length="257" mass="26420">MTTPRVTLASRLRSGETIVTAWSSLAVPILGELMARAGYKAVALDMQHGMHDVASVREGILSVVAGGGHPMVRPPVDEFATASRALDLGAEAVIMPMVNSVDDALALVAATKYPPMGARSWGPHRAATLAGLQPPAYFSSANADTLAFAMIETPAALEALDDILALDGIDGVFVGPADLSLTLNNGTAVDPKGEACLEACADIARRARAAGRLAGLFCIDADHARAGMAMGYPLLALGIDVGLVTAGAMEMLKSIGE</sequence>
<gene>
    <name evidence="5" type="ORF">H2509_11170</name>
</gene>
<keyword evidence="3" id="KW-0456">Lyase</keyword>
<evidence type="ECO:0000259" key="4">
    <source>
        <dbReference type="Pfam" id="PF03328"/>
    </source>
</evidence>
<evidence type="ECO:0000313" key="5">
    <source>
        <dbReference type="EMBL" id="MBA5777684.1"/>
    </source>
</evidence>
<name>A0A839AFG6_9HYPH</name>
<protein>
    <submittedName>
        <fullName evidence="5">Hydroxyacid aldolase</fullName>
    </submittedName>
</protein>
<dbReference type="Pfam" id="PF03328">
    <property type="entry name" value="HpcH_HpaI"/>
    <property type="match status" value="1"/>
</dbReference>
<evidence type="ECO:0000313" key="6">
    <source>
        <dbReference type="Proteomes" id="UP000541109"/>
    </source>
</evidence>
<comment type="caution">
    <text evidence="5">The sequence shown here is derived from an EMBL/GenBank/DDBJ whole genome shotgun (WGS) entry which is preliminary data.</text>
</comment>
<dbReference type="InterPro" id="IPR040442">
    <property type="entry name" value="Pyrv_kinase-like_dom_sf"/>
</dbReference>
<dbReference type="SUPFAM" id="SSF51621">
    <property type="entry name" value="Phosphoenolpyruvate/pyruvate domain"/>
    <property type="match status" value="1"/>
</dbReference>
<accession>A0A839AFG6</accession>
<dbReference type="GO" id="GO:0046872">
    <property type="term" value="F:metal ion binding"/>
    <property type="evidence" value="ECO:0007669"/>
    <property type="project" value="UniProtKB-KW"/>
</dbReference>
<dbReference type="Proteomes" id="UP000541109">
    <property type="component" value="Unassembled WGS sequence"/>
</dbReference>
<keyword evidence="2" id="KW-0479">Metal-binding</keyword>
<comment type="similarity">
    <text evidence="1">Belongs to the HpcH/HpaI aldolase family.</text>
</comment>
<dbReference type="GO" id="GO:0005737">
    <property type="term" value="C:cytoplasm"/>
    <property type="evidence" value="ECO:0007669"/>
    <property type="project" value="TreeGrafter"/>
</dbReference>
<organism evidence="5 6">
    <name type="scientific">Stappia albiluteola</name>
    <dbReference type="NCBI Taxonomy" id="2758565"/>
    <lineage>
        <taxon>Bacteria</taxon>
        <taxon>Pseudomonadati</taxon>
        <taxon>Pseudomonadota</taxon>
        <taxon>Alphaproteobacteria</taxon>
        <taxon>Hyphomicrobiales</taxon>
        <taxon>Stappiaceae</taxon>
        <taxon>Stappia</taxon>
    </lineage>
</organism>
<evidence type="ECO:0000256" key="1">
    <source>
        <dbReference type="ARBA" id="ARBA00005568"/>
    </source>
</evidence>
<evidence type="ECO:0000256" key="3">
    <source>
        <dbReference type="ARBA" id="ARBA00023239"/>
    </source>
</evidence>
<dbReference type="InterPro" id="IPR050251">
    <property type="entry name" value="HpcH-HpaI_aldolase"/>
</dbReference>
<dbReference type="PANTHER" id="PTHR30502">
    <property type="entry name" value="2-KETO-3-DEOXY-L-RHAMNONATE ALDOLASE"/>
    <property type="match status" value="1"/>
</dbReference>
<feature type="domain" description="HpcH/HpaI aldolase/citrate lyase" evidence="4">
    <location>
        <begin position="22"/>
        <end position="244"/>
    </location>
</feature>
<dbReference type="PANTHER" id="PTHR30502:SF0">
    <property type="entry name" value="PHOSPHOENOLPYRUVATE CARBOXYLASE FAMILY PROTEIN"/>
    <property type="match status" value="1"/>
</dbReference>
<proteinExistence type="inferred from homology"/>
<evidence type="ECO:0000256" key="2">
    <source>
        <dbReference type="ARBA" id="ARBA00022723"/>
    </source>
</evidence>
<dbReference type="InterPro" id="IPR005000">
    <property type="entry name" value="Aldolase/citrate-lyase_domain"/>
</dbReference>
<dbReference type="InterPro" id="IPR015813">
    <property type="entry name" value="Pyrv/PenolPyrv_kinase-like_dom"/>
</dbReference>
<reference evidence="5 6" key="1">
    <citation type="submission" date="2020-07" db="EMBL/GenBank/DDBJ databases">
        <title>Stappia sp., F7233, whole genome shotgun sequencing project.</title>
        <authorList>
            <person name="Jiang S."/>
            <person name="Liu Z.W."/>
            <person name="Du Z.J."/>
        </authorList>
    </citation>
    <scope>NUCLEOTIDE SEQUENCE [LARGE SCALE GENOMIC DNA]</scope>
    <source>
        <strain evidence="5 6">F7233</strain>
    </source>
</reference>
<dbReference type="GO" id="GO:0016832">
    <property type="term" value="F:aldehyde-lyase activity"/>
    <property type="evidence" value="ECO:0007669"/>
    <property type="project" value="TreeGrafter"/>
</dbReference>